<feature type="chain" id="PRO_5045123444" evidence="3">
    <location>
        <begin position="26"/>
        <end position="404"/>
    </location>
</feature>
<evidence type="ECO:0000313" key="5">
    <source>
        <dbReference type="Proteomes" id="UP001159405"/>
    </source>
</evidence>
<evidence type="ECO:0000256" key="2">
    <source>
        <dbReference type="SAM" id="Phobius"/>
    </source>
</evidence>
<feature type="compositionally biased region" description="Acidic residues" evidence="1">
    <location>
        <begin position="134"/>
        <end position="160"/>
    </location>
</feature>
<reference evidence="4 5" key="1">
    <citation type="submission" date="2022-05" db="EMBL/GenBank/DDBJ databases">
        <authorList>
            <consortium name="Genoscope - CEA"/>
            <person name="William W."/>
        </authorList>
    </citation>
    <scope>NUCLEOTIDE SEQUENCE [LARGE SCALE GENOMIC DNA]</scope>
</reference>
<accession>A0ABN8QQ31</accession>
<dbReference type="Proteomes" id="UP001159405">
    <property type="component" value="Unassembled WGS sequence"/>
</dbReference>
<dbReference type="EMBL" id="CALNXK010000146">
    <property type="protein sequence ID" value="CAH3168676.1"/>
    <property type="molecule type" value="Genomic_DNA"/>
</dbReference>
<organism evidence="4 5">
    <name type="scientific">Porites lobata</name>
    <dbReference type="NCBI Taxonomy" id="104759"/>
    <lineage>
        <taxon>Eukaryota</taxon>
        <taxon>Metazoa</taxon>
        <taxon>Cnidaria</taxon>
        <taxon>Anthozoa</taxon>
        <taxon>Hexacorallia</taxon>
        <taxon>Scleractinia</taxon>
        <taxon>Fungiina</taxon>
        <taxon>Poritidae</taxon>
        <taxon>Porites</taxon>
    </lineage>
</organism>
<proteinExistence type="predicted"/>
<feature type="compositionally biased region" description="Polar residues" evidence="1">
    <location>
        <begin position="106"/>
        <end position="127"/>
    </location>
</feature>
<keyword evidence="2" id="KW-0472">Membrane</keyword>
<keyword evidence="2" id="KW-1133">Transmembrane helix</keyword>
<feature type="region of interest" description="Disordered" evidence="1">
    <location>
        <begin position="106"/>
        <end position="160"/>
    </location>
</feature>
<feature type="signal peptide" evidence="3">
    <location>
        <begin position="1"/>
        <end position="25"/>
    </location>
</feature>
<feature type="compositionally biased region" description="Gly residues" evidence="1">
    <location>
        <begin position="230"/>
        <end position="271"/>
    </location>
</feature>
<keyword evidence="5" id="KW-1185">Reference proteome</keyword>
<keyword evidence="3" id="KW-0732">Signal</keyword>
<comment type="caution">
    <text evidence="4">The sequence shown here is derived from an EMBL/GenBank/DDBJ whole genome shotgun (WGS) entry which is preliminary data.</text>
</comment>
<keyword evidence="2" id="KW-0812">Transmembrane</keyword>
<feature type="region of interest" description="Disordered" evidence="1">
    <location>
        <begin position="218"/>
        <end position="271"/>
    </location>
</feature>
<name>A0ABN8QQ31_9CNID</name>
<evidence type="ECO:0000313" key="4">
    <source>
        <dbReference type="EMBL" id="CAH3168676.1"/>
    </source>
</evidence>
<evidence type="ECO:0000256" key="3">
    <source>
        <dbReference type="SAM" id="SignalP"/>
    </source>
</evidence>
<feature type="transmembrane region" description="Helical" evidence="2">
    <location>
        <begin position="376"/>
        <end position="401"/>
    </location>
</feature>
<evidence type="ECO:0000256" key="1">
    <source>
        <dbReference type="SAM" id="MobiDB-lite"/>
    </source>
</evidence>
<sequence>MHRACPVFIFFQILLISEFQRKALSDDGVIIAKDKQILVLRARRSVSGSQPLIQGSVAGTPSALNIASSYKGQPSGQSLTPFARATGQSITAVSAQPVVQPSTLNVKTQTEGQDTNSIQQTTGQSKGTGLPNGEELEEDPDMDQNSNDELDEYDDSETDPEVLTDCCRRRRRKCHCFRQHFRYPRRRRLRGGGSRLREPMDDDYYFDRDRERVDDWLDFRGSPDYYGDNAEGGNGGNRGGNEGNEGNTGGYGGTGGNTEGTGGTTGGYGGTGGTGGTRGGYGGTGGTGGGYGGTGGTGGGYGGTGGTGGGGGGGGGGRAEGTDCCCVKWGGLKPHVEWVNVPVCYRPCEYFPAAVLPNRTANIVVTLIATIVPVNLAAVAVVAITVLAVIVVIIAATVVIVGGK</sequence>
<gene>
    <name evidence="4" type="ORF">PLOB_00009333</name>
</gene>
<protein>
    <submittedName>
        <fullName evidence="4">Uncharacterized protein</fullName>
    </submittedName>
</protein>